<comment type="cofactor">
    <cofactor evidence="1">
        <name>Zn(2+)</name>
        <dbReference type="ChEBI" id="CHEBI:29105"/>
    </cofactor>
</comment>
<dbReference type="GO" id="GO:0005886">
    <property type="term" value="C:plasma membrane"/>
    <property type="evidence" value="ECO:0007669"/>
    <property type="project" value="TreeGrafter"/>
</dbReference>
<feature type="region of interest" description="Disordered" evidence="7">
    <location>
        <begin position="19"/>
        <end position="57"/>
    </location>
</feature>
<evidence type="ECO:0000256" key="5">
    <source>
        <dbReference type="ARBA" id="ARBA00022833"/>
    </source>
</evidence>
<evidence type="ECO:0000256" key="6">
    <source>
        <dbReference type="ARBA" id="ARBA00023049"/>
    </source>
</evidence>
<keyword evidence="8" id="KW-0472">Membrane</keyword>
<dbReference type="RefSeq" id="XP_066921617.1">
    <property type="nucleotide sequence ID" value="XM_067065516.1"/>
</dbReference>
<protein>
    <submittedName>
        <fullName evidence="11">Uncharacterized protein</fullName>
    </submittedName>
</protein>
<dbReference type="Pfam" id="PF05649">
    <property type="entry name" value="Peptidase_M13_N"/>
    <property type="match status" value="1"/>
</dbReference>
<evidence type="ECO:0000256" key="7">
    <source>
        <dbReference type="SAM" id="MobiDB-lite"/>
    </source>
</evidence>
<dbReference type="GO" id="GO:0004222">
    <property type="term" value="F:metalloendopeptidase activity"/>
    <property type="evidence" value="ECO:0007669"/>
    <property type="project" value="InterPro"/>
</dbReference>
<dbReference type="EnsemblMetazoa" id="CLYHEMT023233.1">
    <property type="protein sequence ID" value="CLYHEMP023233.1"/>
    <property type="gene ID" value="CLYHEMG023233"/>
</dbReference>
<feature type="compositionally biased region" description="Low complexity" evidence="7">
    <location>
        <begin position="135"/>
        <end position="153"/>
    </location>
</feature>
<evidence type="ECO:0000259" key="10">
    <source>
        <dbReference type="Pfam" id="PF05649"/>
    </source>
</evidence>
<feature type="compositionally biased region" description="Low complexity" evidence="7">
    <location>
        <begin position="30"/>
        <end position="44"/>
    </location>
</feature>
<keyword evidence="8" id="KW-1133">Transmembrane helix</keyword>
<dbReference type="Gene3D" id="3.40.390.10">
    <property type="entry name" value="Collagenase (Catalytic Domain)"/>
    <property type="match status" value="1"/>
</dbReference>
<feature type="compositionally biased region" description="Polar residues" evidence="7">
    <location>
        <begin position="154"/>
        <end position="173"/>
    </location>
</feature>
<keyword evidence="2" id="KW-0645">Protease</keyword>
<sequence>MRFYLNPCFTRYSFDKNERKRMPKKDHNYNQSCNTSNGSTSTTTDEPSLDKLPNNKLNRDQTFDLVDNYQDANDSLTMQFPGHNTPTNSKQKRRRNTWLCLLAGALILVLVAVVVTIVCVKIIQNSNPNDCSSSQNKDGSDTTTTTKDNQSGSVTGTDKQGNEKANASDNNKSNDVCMTEKCQSIAATLKKSMNLSADPCQDFHQFACGSWPLNYELPPSSPKLDTMAMLNNQKNQYLRDVIIRELKNTEQNGGSVNKDGFKSKLLEFYRSCMNLDVINKLGSNPLLEFIGKFGRWSPLKQWIQGGVPEPDITDLLILSHQYFPPSVYDDRVKSPMFKTIVKVNDKNSKQHLLEVNIPDMPITNPENYLEKSERAKLLMKKYALLQSNYVALLGPSSNAQEVLDELMQFEKDLAKIAINQSFLRIAQQTYDNMTLNKFMKEVGNEINWVKLVEGFFSPLGIKVTGETQIGIRSIQYFRDLNAFLKRTKKQTIKDFIIWVCVWRFGSYASGPYQEADFNFQRALFGIQERPQRWGKCIVDLEETMEMGLASLYVAKSLTTAGRNMATEMVKNITNAFRRNLVNVDWMDVSTKAKAFVKVDSIRDNIGYPDYVNNETYLDIMYKNVEVNNGNYFRNALNVYQEKRRMNMRLLNEPVDKSAYDLPPTLVEAYFDPNKNKMVFLAGILNAPFYDTEGPMALNYGALGLVVGHEVTHAFDDLGRQFDGNGERKNWWTASSTKNFKDRSTCIVHQYGNYTMYGQSINGKMTLGENIADNGGIKVAYMAYKDWERTHGKEKKLPGIPLTMDQLVFVSHGQVWCGAYREEYVKRALKTDYHSPAKYRTIGPLSNLKAFSDAFKCPLGTPMNPLKKCRVW</sequence>
<keyword evidence="12" id="KW-1185">Reference proteome</keyword>
<dbReference type="PROSITE" id="PS51885">
    <property type="entry name" value="NEPRILYSIN"/>
    <property type="match status" value="1"/>
</dbReference>
<evidence type="ECO:0000259" key="9">
    <source>
        <dbReference type="Pfam" id="PF01431"/>
    </source>
</evidence>
<keyword evidence="4" id="KW-0378">Hydrolase</keyword>
<feature type="compositionally biased region" description="Basic and acidic residues" evidence="7">
    <location>
        <begin position="19"/>
        <end position="28"/>
    </location>
</feature>
<dbReference type="PRINTS" id="PR00786">
    <property type="entry name" value="NEPRILYSIN"/>
</dbReference>
<dbReference type="GeneID" id="136808936"/>
<keyword evidence="8" id="KW-0812">Transmembrane</keyword>
<dbReference type="RefSeq" id="XP_066921602.1">
    <property type="nucleotide sequence ID" value="XM_067065501.1"/>
</dbReference>
<keyword evidence="6" id="KW-0482">Metalloprotease</keyword>
<feature type="domain" description="Peptidase M13 N-terminal" evidence="10">
    <location>
        <begin position="199"/>
        <end position="608"/>
    </location>
</feature>
<evidence type="ECO:0000256" key="2">
    <source>
        <dbReference type="ARBA" id="ARBA00022670"/>
    </source>
</evidence>
<feature type="transmembrane region" description="Helical" evidence="8">
    <location>
        <begin position="98"/>
        <end position="123"/>
    </location>
</feature>
<dbReference type="CDD" id="cd08662">
    <property type="entry name" value="M13"/>
    <property type="match status" value="1"/>
</dbReference>
<evidence type="ECO:0000313" key="11">
    <source>
        <dbReference type="EnsemblMetazoa" id="CLYHEMP023233.1"/>
    </source>
</evidence>
<dbReference type="InterPro" id="IPR042089">
    <property type="entry name" value="Peptidase_M13_dom_2"/>
</dbReference>
<accession>A0A7M5XH34</accession>
<organism evidence="11 12">
    <name type="scientific">Clytia hemisphaerica</name>
    <dbReference type="NCBI Taxonomy" id="252671"/>
    <lineage>
        <taxon>Eukaryota</taxon>
        <taxon>Metazoa</taxon>
        <taxon>Cnidaria</taxon>
        <taxon>Hydrozoa</taxon>
        <taxon>Hydroidolina</taxon>
        <taxon>Leptothecata</taxon>
        <taxon>Obeliida</taxon>
        <taxon>Clytiidae</taxon>
        <taxon>Clytia</taxon>
    </lineage>
</organism>
<evidence type="ECO:0000256" key="3">
    <source>
        <dbReference type="ARBA" id="ARBA00022723"/>
    </source>
</evidence>
<dbReference type="Pfam" id="PF01431">
    <property type="entry name" value="Peptidase_M13"/>
    <property type="match status" value="1"/>
</dbReference>
<evidence type="ECO:0000256" key="4">
    <source>
        <dbReference type="ARBA" id="ARBA00022801"/>
    </source>
</evidence>
<dbReference type="AlphaFoldDB" id="A0A7M5XH34"/>
<dbReference type="PANTHER" id="PTHR11733">
    <property type="entry name" value="ZINC METALLOPROTEASE FAMILY M13 NEPRILYSIN-RELATED"/>
    <property type="match status" value="1"/>
</dbReference>
<evidence type="ECO:0000256" key="1">
    <source>
        <dbReference type="ARBA" id="ARBA00001947"/>
    </source>
</evidence>
<proteinExistence type="predicted"/>
<keyword evidence="3" id="KW-0479">Metal-binding</keyword>
<dbReference type="InterPro" id="IPR024079">
    <property type="entry name" value="MetalloPept_cat_dom_sf"/>
</dbReference>
<dbReference type="RefSeq" id="XP_066921610.1">
    <property type="nucleotide sequence ID" value="XM_067065509.1"/>
</dbReference>
<dbReference type="SUPFAM" id="SSF55486">
    <property type="entry name" value="Metalloproteases ('zincins'), catalytic domain"/>
    <property type="match status" value="1"/>
</dbReference>
<dbReference type="OrthoDB" id="6475849at2759"/>
<dbReference type="InterPro" id="IPR000718">
    <property type="entry name" value="Peptidase_M13"/>
</dbReference>
<evidence type="ECO:0000256" key="8">
    <source>
        <dbReference type="SAM" id="Phobius"/>
    </source>
</evidence>
<reference evidence="11" key="1">
    <citation type="submission" date="2021-01" db="UniProtKB">
        <authorList>
            <consortium name="EnsemblMetazoa"/>
        </authorList>
    </citation>
    <scope>IDENTIFICATION</scope>
</reference>
<feature type="domain" description="Peptidase M13 C-terminal" evidence="9">
    <location>
        <begin position="668"/>
        <end position="870"/>
    </location>
</feature>
<dbReference type="InterPro" id="IPR008753">
    <property type="entry name" value="Peptidase_M13_N"/>
</dbReference>
<dbReference type="GO" id="GO:0016485">
    <property type="term" value="P:protein processing"/>
    <property type="evidence" value="ECO:0007669"/>
    <property type="project" value="TreeGrafter"/>
</dbReference>
<dbReference type="Proteomes" id="UP000594262">
    <property type="component" value="Unplaced"/>
</dbReference>
<keyword evidence="5" id="KW-0862">Zinc</keyword>
<dbReference type="GO" id="GO:0046872">
    <property type="term" value="F:metal ion binding"/>
    <property type="evidence" value="ECO:0007669"/>
    <property type="project" value="UniProtKB-KW"/>
</dbReference>
<evidence type="ECO:0000313" key="12">
    <source>
        <dbReference type="Proteomes" id="UP000594262"/>
    </source>
</evidence>
<feature type="region of interest" description="Disordered" evidence="7">
    <location>
        <begin position="129"/>
        <end position="173"/>
    </location>
</feature>
<name>A0A7M5XH34_9CNID</name>
<dbReference type="InterPro" id="IPR018497">
    <property type="entry name" value="Peptidase_M13_C"/>
</dbReference>
<dbReference type="Gene3D" id="1.10.1380.10">
    <property type="entry name" value="Neutral endopeptidase , domain2"/>
    <property type="match status" value="1"/>
</dbReference>
<dbReference type="PANTHER" id="PTHR11733:SF240">
    <property type="entry name" value="GH14155P-RELATED"/>
    <property type="match status" value="1"/>
</dbReference>